<evidence type="ECO:0000313" key="2">
    <source>
        <dbReference type="EMBL" id="AOS96013.1"/>
    </source>
</evidence>
<dbReference type="InterPro" id="IPR041135">
    <property type="entry name" value="Nmad3"/>
</dbReference>
<dbReference type="STRING" id="1769779.AUP74_00543"/>
<dbReference type="Proteomes" id="UP000095672">
    <property type="component" value="Chromosome"/>
</dbReference>
<dbReference type="Pfam" id="PF18754">
    <property type="entry name" value="Nmad3"/>
    <property type="match status" value="1"/>
</dbReference>
<evidence type="ECO:0000259" key="1">
    <source>
        <dbReference type="Pfam" id="PF18754"/>
    </source>
</evidence>
<dbReference type="OrthoDB" id="9772090at2"/>
<keyword evidence="3" id="KW-1185">Reference proteome</keyword>
<proteinExistence type="predicted"/>
<feature type="domain" description="Nucleotide modification associated" evidence="1">
    <location>
        <begin position="2"/>
        <end position="270"/>
    </location>
</feature>
<accession>A0A1C9W4F0</accession>
<dbReference type="EMBL" id="CP014143">
    <property type="protein sequence ID" value="AOS96013.1"/>
    <property type="molecule type" value="Genomic_DNA"/>
</dbReference>
<name>A0A1C9W4F0_9GAMM</name>
<dbReference type="RefSeq" id="WP_069946207.1">
    <property type="nucleotide sequence ID" value="NZ_CP014143.1"/>
</dbReference>
<dbReference type="AlphaFoldDB" id="A0A1C9W4F0"/>
<dbReference type="KEGG" id="micc:AUP74_00543"/>
<protein>
    <recommendedName>
        <fullName evidence="1">Nucleotide modification associated domain-containing protein</fullName>
    </recommendedName>
</protein>
<sequence>MRLILSRKGFDSSAGGCPSPIFPDGSLYPLPIPDTKSDITYGEIQRQGVDIGALVEHLTRGRYSKLDTAHLDPDMFPEALPRSDGWRPLLGQTGAAQGHLRRQKITVGDLFLFFGLFRPVEQVQGRWQFVRKTPAQHVLWGWMAIGDIRPVDELDSGQLPWARYHPHFRTGPDRANTLYLAADTLTAPRQKRSVPGAGLFPRIAAPLILTAPDSTSPSLWQLPDFFYPGSERTPLSYHNKAERWRREENDRQRGFCQLQSAARGQEFVLDMNEYPESHKWINDLIREFGQATVAPES</sequence>
<reference evidence="3" key="1">
    <citation type="submission" date="2016-01" db="EMBL/GenBank/DDBJ databases">
        <title>Complete genome sequence of Microbulbifer sp. CCB-MM1, a halophile isolated from Matang Mangrove Forest, Perak.</title>
        <authorList>
            <person name="Moh T.H."/>
            <person name="Dinesh B."/>
            <person name="Lau N.-S."/>
            <person name="Go F."/>
            <person name="Alexander Chong S.-C."/>
        </authorList>
    </citation>
    <scope>NUCLEOTIDE SEQUENCE [LARGE SCALE GENOMIC DNA]</scope>
    <source>
        <strain evidence="3">CCB-MM1</strain>
    </source>
</reference>
<gene>
    <name evidence="2" type="ORF">AUP74_00543</name>
</gene>
<dbReference type="PATRIC" id="fig|1769779.3.peg.548"/>
<evidence type="ECO:0000313" key="3">
    <source>
        <dbReference type="Proteomes" id="UP000095672"/>
    </source>
</evidence>
<organism evidence="2 3">
    <name type="scientific">Microbulbifer aggregans</name>
    <dbReference type="NCBI Taxonomy" id="1769779"/>
    <lineage>
        <taxon>Bacteria</taxon>
        <taxon>Pseudomonadati</taxon>
        <taxon>Pseudomonadota</taxon>
        <taxon>Gammaproteobacteria</taxon>
        <taxon>Cellvibrionales</taxon>
        <taxon>Microbulbiferaceae</taxon>
        <taxon>Microbulbifer</taxon>
    </lineage>
</organism>